<comment type="caution">
    <text evidence="1">The sequence shown here is derived from an EMBL/GenBank/DDBJ whole genome shotgun (WGS) entry which is preliminary data.</text>
</comment>
<proteinExistence type="predicted"/>
<organism evidence="1 2">
    <name type="scientific">Photorhabdus namnaonensis</name>
    <dbReference type="NCBI Taxonomy" id="1851568"/>
    <lineage>
        <taxon>Bacteria</taxon>
        <taxon>Pseudomonadati</taxon>
        <taxon>Pseudomonadota</taxon>
        <taxon>Gammaproteobacteria</taxon>
        <taxon>Enterobacterales</taxon>
        <taxon>Morganellaceae</taxon>
        <taxon>Photorhabdus</taxon>
    </lineage>
</organism>
<evidence type="ECO:0000313" key="2">
    <source>
        <dbReference type="Proteomes" id="UP000092665"/>
    </source>
</evidence>
<dbReference type="Gene3D" id="3.30.1490.300">
    <property type="match status" value="1"/>
</dbReference>
<dbReference type="Proteomes" id="UP000092665">
    <property type="component" value="Unassembled WGS sequence"/>
</dbReference>
<reference evidence="2" key="1">
    <citation type="submission" date="2015-11" db="EMBL/GenBank/DDBJ databases">
        <authorList>
            <person name="Tobias N.J."/>
            <person name="Mishra B."/>
            <person name="Gupta D.K."/>
            <person name="Thines M."/>
            <person name="Stinear T.P."/>
            <person name="Bode H.B."/>
        </authorList>
    </citation>
    <scope>NUCLEOTIDE SEQUENCE [LARGE SCALE GENOMIC DNA]</scope>
    <source>
        <strain evidence="2">PB45.5</strain>
    </source>
</reference>
<accession>A0A1B8YIG6</accession>
<dbReference type="InterPro" id="IPR050696">
    <property type="entry name" value="FtsA/MreB"/>
</dbReference>
<protein>
    <submittedName>
        <fullName evidence="1">Competence protein A</fullName>
    </submittedName>
</protein>
<dbReference type="PANTHER" id="PTHR32432:SF3">
    <property type="entry name" value="ETHANOLAMINE UTILIZATION PROTEIN EUTJ"/>
    <property type="match status" value="1"/>
</dbReference>
<dbReference type="Gene3D" id="3.30.420.40">
    <property type="match status" value="1"/>
</dbReference>
<dbReference type="EMBL" id="LOIC01000055">
    <property type="protein sequence ID" value="OCA54932.1"/>
    <property type="molecule type" value="Genomic_DNA"/>
</dbReference>
<dbReference type="PATRIC" id="fig|29488.15.peg.2161"/>
<dbReference type="AlphaFoldDB" id="A0A1B8YIG6"/>
<keyword evidence="2" id="KW-1185">Reference proteome</keyword>
<dbReference type="SUPFAM" id="SSF53067">
    <property type="entry name" value="Actin-like ATPase domain"/>
    <property type="match status" value="1"/>
</dbReference>
<name>A0A1B8YIG6_9GAMM</name>
<evidence type="ECO:0000313" key="1">
    <source>
        <dbReference type="EMBL" id="OCA54932.1"/>
    </source>
</evidence>
<dbReference type="RefSeq" id="WP_065390177.1">
    <property type="nucleotide sequence ID" value="NZ_CAWMQN010000055.1"/>
</dbReference>
<dbReference type="InterPro" id="IPR043129">
    <property type="entry name" value="ATPase_NBD"/>
</dbReference>
<gene>
    <name evidence="1" type="ORF">Phpb_01976</name>
</gene>
<sequence>MYSPKWYVGLDIQNGALRAVAAIKRRDGWQLRHCWQYLLSDAVMPEGRLQRPEILCDILNQWRQELPKKISFRLALPVQQTLQKSLILPPDINLKEPEQSWFINASAEKQFPFNTRELALDYRIIEQNAYISAARQKDLNLWLQCLAQAGIFPDAIDIAPCALRYIAQYAGVPADSWLLHRQQSGWLWVSPANAPFAYDLVSANTATSSPQQIIRQLSASSMAEQPVYYSSYQQEALPEGTYSWDMLTAFRHYQPPRPIQLMEYVIAGGLALRPDDK</sequence>
<dbReference type="PANTHER" id="PTHR32432">
    <property type="entry name" value="CELL DIVISION PROTEIN FTSA-RELATED"/>
    <property type="match status" value="1"/>
</dbReference>
<dbReference type="InterPro" id="IPR005883">
    <property type="entry name" value="PilM"/>
</dbReference>
<dbReference type="Pfam" id="PF11104">
    <property type="entry name" value="PilM_2"/>
    <property type="match status" value="1"/>
</dbReference>